<evidence type="ECO:0000256" key="1">
    <source>
        <dbReference type="ARBA" id="ARBA00022630"/>
    </source>
</evidence>
<gene>
    <name evidence="6" type="ORF">S01H1_13851</name>
</gene>
<evidence type="ECO:0000259" key="4">
    <source>
        <dbReference type="Pfam" id="PF03241"/>
    </source>
</evidence>
<feature type="domain" description="HpaB/PvcC/4-BUDH N-terminal" evidence="5">
    <location>
        <begin position="11"/>
        <end position="169"/>
    </location>
</feature>
<dbReference type="InterPro" id="IPR046373">
    <property type="entry name" value="Acyl-CoA_Oxase/DH_mid-dom_sf"/>
</dbReference>
<accession>X0STI4</accession>
<organism evidence="6">
    <name type="scientific">marine sediment metagenome</name>
    <dbReference type="NCBI Taxonomy" id="412755"/>
    <lineage>
        <taxon>unclassified sequences</taxon>
        <taxon>metagenomes</taxon>
        <taxon>ecological metagenomes</taxon>
    </lineage>
</organism>
<dbReference type="EMBL" id="BARS01007166">
    <property type="protein sequence ID" value="GAF79252.1"/>
    <property type="molecule type" value="Genomic_DNA"/>
</dbReference>
<dbReference type="InterPro" id="IPR004925">
    <property type="entry name" value="HpaB/PvcC/4-BUDH"/>
</dbReference>
<evidence type="ECO:0000313" key="6">
    <source>
        <dbReference type="EMBL" id="GAF79252.1"/>
    </source>
</evidence>
<sequence>PFGKDVGTDVMYAIMTTAQRMGKPEYLERAQSYLEHLRKNDLNLCAAITDVKGDRSKPPAQQAHPDYYLHVVDQNNDGIVVRGAKIHITGAPVANDILVLPTRQMRENEGEYSLAFAVPANAKGITMVCRPSRGERGPSEFPMALPVRGLVEAMIIFDNVLVPWERVFMCGEWQFSMLLAYTFATYHRFTAVSYKIPIVEILAGCAVAMAEMNGLEQAGHIRAKLVDIAAYVETLKALATAAIKSPVMYGDLAVPNPLITNMGKLHFANRYHEIIKLVQDISGGIISTMPTYQDWQNEELHKSLEHYLGGSSRYTTEERLRMVALTHRMVASAEAAHMEVVTVHGEGSMEAQRMMIHAESPFKEYRNLALTAAGIPPRG</sequence>
<name>X0STI4_9ZZZZ</name>
<comment type="caution">
    <text evidence="6">The sequence shown here is derived from an EMBL/GenBank/DDBJ whole genome shotgun (WGS) entry which is preliminary data.</text>
</comment>
<dbReference type="Gene3D" id="2.40.110.10">
    <property type="entry name" value="Butyryl-CoA Dehydrogenase, subunit A, domain 2"/>
    <property type="match status" value="1"/>
</dbReference>
<dbReference type="PANTHER" id="PTHR36117">
    <property type="entry name" value="4-HYDROXYPHENYLACETATE 3-MONOOXYGENASE-RELATED"/>
    <property type="match status" value="1"/>
</dbReference>
<dbReference type="InterPro" id="IPR036250">
    <property type="entry name" value="AcylCo_DH-like_C"/>
</dbReference>
<dbReference type="GO" id="GO:0016627">
    <property type="term" value="F:oxidoreductase activity, acting on the CH-CH group of donors"/>
    <property type="evidence" value="ECO:0007669"/>
    <property type="project" value="InterPro"/>
</dbReference>
<dbReference type="AlphaFoldDB" id="X0STI4"/>
<feature type="non-terminal residue" evidence="6">
    <location>
        <position position="1"/>
    </location>
</feature>
<dbReference type="InterPro" id="IPR009100">
    <property type="entry name" value="AcylCoA_DH/oxidase_NM_dom_sf"/>
</dbReference>
<keyword evidence="3" id="KW-0560">Oxidoreductase</keyword>
<dbReference type="InterPro" id="IPR024719">
    <property type="entry name" value="HpaB/PvcC/4-BUDH_C"/>
</dbReference>
<dbReference type="PANTHER" id="PTHR36117:SF3">
    <property type="entry name" value="4-HYDROXYPHENYLACETATE 3-MONOOXYGENASE-RELATED"/>
    <property type="match status" value="1"/>
</dbReference>
<feature type="domain" description="HpaB/PvcC/4-BUDH C-terminal" evidence="4">
    <location>
        <begin position="179"/>
        <end position="372"/>
    </location>
</feature>
<dbReference type="InterPro" id="IPR024674">
    <property type="entry name" value="HpaB/PvcC/4-BUDH_N"/>
</dbReference>
<protein>
    <recommendedName>
        <fullName evidence="7">HpaB/PvcC/4-BUDH C-terminal domain-containing protein</fullName>
    </recommendedName>
</protein>
<keyword evidence="2" id="KW-0274">FAD</keyword>
<keyword evidence="1" id="KW-0285">Flavoprotein</keyword>
<dbReference type="Pfam" id="PF11794">
    <property type="entry name" value="HpaB_N"/>
    <property type="match status" value="1"/>
</dbReference>
<dbReference type="Pfam" id="PF03241">
    <property type="entry name" value="HpaB"/>
    <property type="match status" value="1"/>
</dbReference>
<dbReference type="Gene3D" id="1.20.140.10">
    <property type="entry name" value="Butyryl-CoA Dehydrogenase, subunit A, domain 3"/>
    <property type="match status" value="1"/>
</dbReference>
<reference evidence="6" key="1">
    <citation type="journal article" date="2014" name="Front. Microbiol.">
        <title>High frequency of phylogenetically diverse reductive dehalogenase-homologous genes in deep subseafloor sedimentary metagenomes.</title>
        <authorList>
            <person name="Kawai M."/>
            <person name="Futagami T."/>
            <person name="Toyoda A."/>
            <person name="Takaki Y."/>
            <person name="Nishi S."/>
            <person name="Hori S."/>
            <person name="Arai W."/>
            <person name="Tsubouchi T."/>
            <person name="Morono Y."/>
            <person name="Uchiyama I."/>
            <person name="Ito T."/>
            <person name="Fujiyama A."/>
            <person name="Inagaki F."/>
            <person name="Takami H."/>
        </authorList>
    </citation>
    <scope>NUCLEOTIDE SEQUENCE</scope>
    <source>
        <strain evidence="6">Expedition CK06-06</strain>
    </source>
</reference>
<dbReference type="SUPFAM" id="SSF47203">
    <property type="entry name" value="Acyl-CoA dehydrogenase C-terminal domain-like"/>
    <property type="match status" value="1"/>
</dbReference>
<evidence type="ECO:0000256" key="2">
    <source>
        <dbReference type="ARBA" id="ARBA00022827"/>
    </source>
</evidence>
<evidence type="ECO:0008006" key="7">
    <source>
        <dbReference type="Google" id="ProtNLM"/>
    </source>
</evidence>
<evidence type="ECO:0000259" key="5">
    <source>
        <dbReference type="Pfam" id="PF11794"/>
    </source>
</evidence>
<proteinExistence type="predicted"/>
<evidence type="ECO:0000256" key="3">
    <source>
        <dbReference type="ARBA" id="ARBA00023002"/>
    </source>
</evidence>
<dbReference type="SUPFAM" id="SSF56645">
    <property type="entry name" value="Acyl-CoA dehydrogenase NM domain-like"/>
    <property type="match status" value="1"/>
</dbReference>